<evidence type="ECO:0000259" key="1">
    <source>
        <dbReference type="Pfam" id="PF13547"/>
    </source>
</evidence>
<dbReference type="Gene3D" id="3.20.20.80">
    <property type="entry name" value="Glycosidases"/>
    <property type="match status" value="1"/>
</dbReference>
<dbReference type="Pfam" id="PF13550">
    <property type="entry name" value="Phage-tail_3"/>
    <property type="match status" value="1"/>
</dbReference>
<evidence type="ECO:0000313" key="4">
    <source>
        <dbReference type="EMBL" id="KFL29352.1"/>
    </source>
</evidence>
<evidence type="ECO:0000259" key="2">
    <source>
        <dbReference type="Pfam" id="PF13550"/>
    </source>
</evidence>
<dbReference type="AlphaFoldDB" id="A0A087LXJ9"/>
<dbReference type="Pfam" id="PF13547">
    <property type="entry name" value="GTA_TIM"/>
    <property type="match status" value="1"/>
</dbReference>
<keyword evidence="5" id="KW-1185">Reference proteome</keyword>
<protein>
    <recommendedName>
        <fullName evidence="6">Host specificity protein</fullName>
    </recommendedName>
</protein>
<evidence type="ECO:0000259" key="3">
    <source>
        <dbReference type="Pfam" id="PF23666"/>
    </source>
</evidence>
<gene>
    <name evidence="4" type="ORF">JP75_21525</name>
</gene>
<dbReference type="RefSeq" id="WP_035086592.1">
    <property type="nucleotide sequence ID" value="NZ_JQGC01000027.1"/>
</dbReference>
<dbReference type="CDD" id="cd19607">
    <property type="entry name" value="GTA_TIM-barrel-like"/>
    <property type="match status" value="1"/>
</dbReference>
<accession>A0A087LXJ9</accession>
<dbReference type="InterPro" id="IPR032876">
    <property type="entry name" value="J_dom"/>
</dbReference>
<name>A0A087LXJ9_9HYPH</name>
<dbReference type="InterPro" id="IPR056490">
    <property type="entry name" value="Rcc01698_C"/>
</dbReference>
<dbReference type="STRING" id="46914.JP75_21525"/>
<feature type="domain" description="Tip attachment protein J" evidence="2">
    <location>
        <begin position="754"/>
        <end position="908"/>
    </location>
</feature>
<feature type="domain" description="GTA TIM-barrel-like" evidence="1">
    <location>
        <begin position="410"/>
        <end position="696"/>
    </location>
</feature>
<sequence>MATLALSLAGQFAGGLVGGPIGATVGRALGALAGSAIDSWLFGETPKQREQATFDVRIGGSVEGAAIPRLYGWGRLSGNIIWARELEVLGGETAGAKGWGQQPQQQEKEDEIGASFAIGFCEGRVTRLGRVWADGQLLDLRGINYRFYDGSNGQMPDGLIEATQGAGNAPAYRGLCYMVFENLPLSRFGNRIPQISAELCRPVGDLETSIRAVTVIPGATEFGYDPVPRLRVLGMGTGAAENAHVQPGVSDWTVSINELQELCPNLKHVSLVVSWFGNDLRCGSCQIGPRVEAASRDVQGVSWSVAGFSRGSVPVVSSHGGGPAYGGTPSDGAVRAAIADLRARGLSVTLYPLIMMDVPDGNGLADPYGGSQQASYPWRGRITCHPAVGVSGSPDGTATATSQVAAFLPGYRAMILHYAQMAAETGVETLLIGSEMRGMTTVRGAGNSFPFVAALVALAADARAIVGSSTKLSYAADWSEYSGYQPGGGQKFFHLDPLWASPNIDAVGIDCYMPAADWRDGQGHLDAAAGSTHDPDYLGSNIAGGEGFDWYYASDADRVAQVRTPIADGAHGEHWIWRYKDISAFWGQYHYDRPGGVRAGSPTAWVPGSKPIWLTELGCAAVDKGANQPNIFGDAKSSEGGRPYFSNGLSDPLIQRQFLRAHYRHWGSPAKNPAGMVDPERIYCWTWDARPYPAFPARTDVWADGVNHATGHWLTGRLGAMSNDEMASAMAAEHGAVVHAGASDPMVAGVILSGPGTARDALEPLLEITGQRLVARGGVLVAISARGGPVVGFEREELAQDEGAVLSQRRAAAVERPGRLALVHFDKGRDYLSASATAVRPGAGQLVSESVNMVLDGASARLAAERLLDDRAASADTVEFSLPPNLVAIEPGDRVVVDGEGPYEVTEIRDGAVRRITARAVSAGTASATGIDRAPATAPVVGLAVAPVVFAAHLPPLASDPGRSRLVFGAYAKPWPGTVRLVDVATGAGLLDLTRAAALGEVVEGIGPGPVAVWDRGSDLSIRLYGGHIANGAEAGVLAGSNRLAMETDAGFWEVIGFAEAELVDPGLYRLTKLLRGLEGTDWAMGPVSPGRRVIVLDGKVGVVPVEAGRLGEARDIHAYAGTADLVGQVLTVSTTTEPGLPLAPVHLRAERNGADAVVFSWMRRSRAEDDAWGAAEPALEVTPELYRLSIFDGLTLKRSIEVSMASASYGAAEQAADFGGLATSFGFSVAQVSAALGAGHAAEGIYGE</sequence>
<feature type="domain" description="Rcc01698-like C-terminal" evidence="3">
    <location>
        <begin position="997"/>
        <end position="1094"/>
    </location>
</feature>
<organism evidence="4 5">
    <name type="scientific">Devosia riboflavina</name>
    <dbReference type="NCBI Taxonomy" id="46914"/>
    <lineage>
        <taxon>Bacteria</taxon>
        <taxon>Pseudomonadati</taxon>
        <taxon>Pseudomonadota</taxon>
        <taxon>Alphaproteobacteria</taxon>
        <taxon>Hyphomicrobiales</taxon>
        <taxon>Devosiaceae</taxon>
        <taxon>Devosia</taxon>
    </lineage>
</organism>
<dbReference type="Proteomes" id="UP000028981">
    <property type="component" value="Unassembled WGS sequence"/>
</dbReference>
<dbReference type="Pfam" id="PF23666">
    <property type="entry name" value="Rcc01698_C"/>
    <property type="match status" value="1"/>
</dbReference>
<reference evidence="4 5" key="1">
    <citation type="submission" date="2014-08" db="EMBL/GenBank/DDBJ databases">
        <authorList>
            <person name="Hassan Y.I."/>
            <person name="Lepp D."/>
            <person name="Zhou T."/>
        </authorList>
    </citation>
    <scope>NUCLEOTIDE SEQUENCE [LARGE SCALE GENOMIC DNA]</scope>
    <source>
        <strain evidence="4 5">IFO13584</strain>
    </source>
</reference>
<comment type="caution">
    <text evidence="4">The sequence shown here is derived from an EMBL/GenBank/DDBJ whole genome shotgun (WGS) entry which is preliminary data.</text>
</comment>
<proteinExistence type="predicted"/>
<dbReference type="OrthoDB" id="8445115at2"/>
<evidence type="ECO:0000313" key="5">
    <source>
        <dbReference type="Proteomes" id="UP000028981"/>
    </source>
</evidence>
<dbReference type="InterPro" id="IPR025195">
    <property type="entry name" value="GTA_TIM_dom"/>
</dbReference>
<evidence type="ECO:0008006" key="6">
    <source>
        <dbReference type="Google" id="ProtNLM"/>
    </source>
</evidence>
<dbReference type="EMBL" id="JQGC01000027">
    <property type="protein sequence ID" value="KFL29352.1"/>
    <property type="molecule type" value="Genomic_DNA"/>
</dbReference>